<dbReference type="PANTHER" id="PTHR23522:SF10">
    <property type="entry name" value="3-PHENYLPROPIONIC ACID TRANSPORTER-RELATED"/>
    <property type="match status" value="1"/>
</dbReference>
<evidence type="ECO:0000259" key="10">
    <source>
        <dbReference type="Pfam" id="PF12832"/>
    </source>
</evidence>
<keyword evidence="2" id="KW-0813">Transport</keyword>
<reference evidence="11" key="1">
    <citation type="submission" date="2022-09" db="EMBL/GenBank/DDBJ databases">
        <title>Intensive care unit water sources are persistently colonized with multi-drug resistant bacteria and are the site of extensive horizontal gene transfer of antibiotic resistance genes.</title>
        <authorList>
            <person name="Diorio-Toth L."/>
        </authorList>
    </citation>
    <scope>NUCLEOTIDE SEQUENCE</scope>
    <source>
        <strain evidence="11">GD03843</strain>
    </source>
</reference>
<feature type="transmembrane region" description="Helical" evidence="9">
    <location>
        <begin position="424"/>
        <end position="443"/>
    </location>
</feature>
<evidence type="ECO:0000256" key="2">
    <source>
        <dbReference type="ARBA" id="ARBA00022448"/>
    </source>
</evidence>
<feature type="transmembrane region" description="Helical" evidence="9">
    <location>
        <begin position="76"/>
        <end position="95"/>
    </location>
</feature>
<comment type="subcellular location">
    <subcellularLocation>
        <location evidence="1">Cell inner membrane</location>
        <topology evidence="1">Multi-pass membrane protein</topology>
    </subcellularLocation>
</comment>
<accession>A0AA42IUC2</accession>
<dbReference type="InterPro" id="IPR024989">
    <property type="entry name" value="MFS_assoc_dom"/>
</dbReference>
<keyword evidence="7 9" id="KW-0472">Membrane</keyword>
<evidence type="ECO:0000313" key="11">
    <source>
        <dbReference type="EMBL" id="MDH0735184.1"/>
    </source>
</evidence>
<keyword evidence="6 9" id="KW-1133">Transmembrane helix</keyword>
<evidence type="ECO:0000256" key="9">
    <source>
        <dbReference type="SAM" id="Phobius"/>
    </source>
</evidence>
<dbReference type="InterPro" id="IPR036259">
    <property type="entry name" value="MFS_trans_sf"/>
</dbReference>
<dbReference type="PANTHER" id="PTHR23522">
    <property type="entry name" value="BLL5896 PROTEIN"/>
    <property type="match status" value="1"/>
</dbReference>
<evidence type="ECO:0000313" key="12">
    <source>
        <dbReference type="Proteomes" id="UP001161094"/>
    </source>
</evidence>
<feature type="transmembrane region" description="Helical" evidence="9">
    <location>
        <begin position="43"/>
        <end position="64"/>
    </location>
</feature>
<evidence type="ECO:0000256" key="8">
    <source>
        <dbReference type="SAM" id="MobiDB-lite"/>
    </source>
</evidence>
<evidence type="ECO:0000256" key="4">
    <source>
        <dbReference type="ARBA" id="ARBA00022519"/>
    </source>
</evidence>
<feature type="transmembrane region" description="Helical" evidence="9">
    <location>
        <begin position="163"/>
        <end position="183"/>
    </location>
</feature>
<dbReference type="AlphaFoldDB" id="A0AA42IUC2"/>
<feature type="transmembrane region" description="Helical" evidence="9">
    <location>
        <begin position="304"/>
        <end position="324"/>
    </location>
</feature>
<dbReference type="GO" id="GO:0030395">
    <property type="term" value="F:lactose binding"/>
    <property type="evidence" value="ECO:0007669"/>
    <property type="project" value="TreeGrafter"/>
</dbReference>
<evidence type="ECO:0000256" key="5">
    <source>
        <dbReference type="ARBA" id="ARBA00022692"/>
    </source>
</evidence>
<dbReference type="SUPFAM" id="SSF103473">
    <property type="entry name" value="MFS general substrate transporter"/>
    <property type="match status" value="1"/>
</dbReference>
<keyword evidence="5 9" id="KW-0812">Transmembrane</keyword>
<evidence type="ECO:0000256" key="3">
    <source>
        <dbReference type="ARBA" id="ARBA00022475"/>
    </source>
</evidence>
<gene>
    <name evidence="11" type="ORF">N5D93_05150</name>
</gene>
<evidence type="ECO:0000256" key="7">
    <source>
        <dbReference type="ARBA" id="ARBA00023136"/>
    </source>
</evidence>
<keyword evidence="4" id="KW-0997">Cell inner membrane</keyword>
<feature type="transmembrane region" description="Helical" evidence="9">
    <location>
        <begin position="101"/>
        <end position="119"/>
    </location>
</feature>
<evidence type="ECO:0000256" key="1">
    <source>
        <dbReference type="ARBA" id="ARBA00004429"/>
    </source>
</evidence>
<organism evidence="11 12">
    <name type="scientific">Achromobacter spanius</name>
    <dbReference type="NCBI Taxonomy" id="217203"/>
    <lineage>
        <taxon>Bacteria</taxon>
        <taxon>Pseudomonadati</taxon>
        <taxon>Pseudomonadota</taxon>
        <taxon>Betaproteobacteria</taxon>
        <taxon>Burkholderiales</taxon>
        <taxon>Alcaligenaceae</taxon>
        <taxon>Achromobacter</taxon>
    </lineage>
</organism>
<sequence>MRGNPDARQGAIALHGFYFLYYGLQGVSIPFLPLWFASRGLDAATIGLIVATSFLPKILSTPVVAHVADQTGRAHALIASALAASLVLFICYPFMHGAGWLLGTTLLLNAVFPAVLPLMDRMAIASGRAQGNSYTIMRACGSLGFAVVTMAGGYLIKTFNADWVMWLSILLIIACLACVRLLPRAGRPASVDMLGRPASGETPGRPASDETPQPASVEVPGKPASDETPQPASGEVPGKPASDETPQPASGEAPGRPVRLPMLEVLRNRPLLMCIGAASLVQASNGFLYSYSTLYWTASGLSTAVISMLWVVGVVSEVLFFFLAPKILARTSAQRLILASAMMTVIRWAGLSATTDPAQIAALQLLQCFTLAGNNAAIMWYITRHVPAACKTSAIALYALLSGGVFMFASIQLGGALYRSYASGGFMTMAACAACAIPLVLYAEKWRPKPNP</sequence>
<proteinExistence type="predicted"/>
<dbReference type="EMBL" id="JAOCDZ010000002">
    <property type="protein sequence ID" value="MDH0735184.1"/>
    <property type="molecule type" value="Genomic_DNA"/>
</dbReference>
<dbReference type="GO" id="GO:0015528">
    <property type="term" value="F:lactose:proton symporter activity"/>
    <property type="evidence" value="ECO:0007669"/>
    <property type="project" value="TreeGrafter"/>
</dbReference>
<feature type="transmembrane region" description="Helical" evidence="9">
    <location>
        <begin position="395"/>
        <end position="418"/>
    </location>
</feature>
<feature type="transmembrane region" description="Helical" evidence="9">
    <location>
        <begin position="360"/>
        <end position="383"/>
    </location>
</feature>
<protein>
    <submittedName>
        <fullName evidence="11">MFS transporter</fullName>
    </submittedName>
</protein>
<feature type="domain" description="Major facilitator superfamily associated" evidence="10">
    <location>
        <begin position="12"/>
        <end position="419"/>
    </location>
</feature>
<dbReference type="GO" id="GO:0005886">
    <property type="term" value="C:plasma membrane"/>
    <property type="evidence" value="ECO:0007669"/>
    <property type="project" value="UniProtKB-SubCell"/>
</dbReference>
<evidence type="ECO:0000256" key="6">
    <source>
        <dbReference type="ARBA" id="ARBA00022989"/>
    </source>
</evidence>
<keyword evidence="3" id="KW-1003">Cell membrane</keyword>
<feature type="transmembrane region" description="Helical" evidence="9">
    <location>
        <begin position="336"/>
        <end position="354"/>
    </location>
</feature>
<name>A0AA42IUC2_9BURK</name>
<comment type="caution">
    <text evidence="11">The sequence shown here is derived from an EMBL/GenBank/DDBJ whole genome shotgun (WGS) entry which is preliminary data.</text>
</comment>
<dbReference type="Gene3D" id="1.20.1250.20">
    <property type="entry name" value="MFS general substrate transporter like domains"/>
    <property type="match status" value="2"/>
</dbReference>
<feature type="transmembrane region" description="Helical" evidence="9">
    <location>
        <begin position="271"/>
        <end position="292"/>
    </location>
</feature>
<dbReference type="Proteomes" id="UP001161094">
    <property type="component" value="Unassembled WGS sequence"/>
</dbReference>
<dbReference type="Pfam" id="PF12832">
    <property type="entry name" value="MFS_1_like"/>
    <property type="match status" value="1"/>
</dbReference>
<feature type="transmembrane region" description="Helical" evidence="9">
    <location>
        <begin position="12"/>
        <end position="37"/>
    </location>
</feature>
<feature type="transmembrane region" description="Helical" evidence="9">
    <location>
        <begin position="139"/>
        <end position="157"/>
    </location>
</feature>
<dbReference type="RefSeq" id="WP_279994193.1">
    <property type="nucleotide sequence ID" value="NZ_JAOCDZ010000002.1"/>
</dbReference>
<feature type="region of interest" description="Disordered" evidence="8">
    <location>
        <begin position="193"/>
        <end position="256"/>
    </location>
</feature>